<evidence type="ECO:0000313" key="18">
    <source>
        <dbReference type="EMBL" id="GAP04556.1"/>
    </source>
</evidence>
<keyword evidence="12 14" id="KW-0378">Hydrolase</keyword>
<evidence type="ECO:0000256" key="12">
    <source>
        <dbReference type="ARBA" id="ARBA00022801"/>
    </source>
</evidence>
<dbReference type="Gene3D" id="3.30.420.10">
    <property type="entry name" value="Ribonuclease H-like superfamily/Ribonuclease H"/>
    <property type="match status" value="1"/>
</dbReference>
<reference evidence="17 19" key="2">
    <citation type="submission" date="2023-10" db="EMBL/GenBank/DDBJ databases">
        <authorList>
            <person name="Botero Cardona J."/>
        </authorList>
    </citation>
    <scope>NUCLEOTIDE SEQUENCE [LARGE SCALE GENOMIC DNA]</scope>
    <source>
        <strain evidence="17 19">R-53137</strain>
    </source>
</reference>
<keyword evidence="19" id="KW-1185">Reference proteome</keyword>
<dbReference type="PIRSF" id="PIRSF037748">
    <property type="entry name" value="RnhC"/>
    <property type="match status" value="1"/>
</dbReference>
<keyword evidence="8 14" id="KW-0963">Cytoplasm</keyword>
<evidence type="ECO:0000259" key="16">
    <source>
        <dbReference type="PROSITE" id="PS51975"/>
    </source>
</evidence>
<dbReference type="InterPro" id="IPR012337">
    <property type="entry name" value="RNaseH-like_sf"/>
</dbReference>
<dbReference type="PANTHER" id="PTHR10954">
    <property type="entry name" value="RIBONUCLEASE H2 SUBUNIT A"/>
    <property type="match status" value="1"/>
</dbReference>
<gene>
    <name evidence="14 18" type="primary">rnhC</name>
    <name evidence="18" type="ORF">FTRO_0060120</name>
    <name evidence="17" type="ORF">R53137_KAKDMLNK_01026</name>
</gene>
<keyword evidence="9 14" id="KW-0540">Nuclease</keyword>
<dbReference type="Pfam" id="PF11858">
    <property type="entry name" value="DUF3378"/>
    <property type="match status" value="1"/>
</dbReference>
<feature type="binding site" evidence="14 15">
    <location>
        <position position="210"/>
    </location>
    <ligand>
        <name>a divalent metal cation</name>
        <dbReference type="ChEBI" id="CHEBI:60240"/>
    </ligand>
</feature>
<evidence type="ECO:0000256" key="2">
    <source>
        <dbReference type="ARBA" id="ARBA00001946"/>
    </source>
</evidence>
<dbReference type="Pfam" id="PF01351">
    <property type="entry name" value="RNase_HII"/>
    <property type="match status" value="1"/>
</dbReference>
<feature type="binding site" evidence="14 15">
    <location>
        <position position="105"/>
    </location>
    <ligand>
        <name>a divalent metal cation</name>
        <dbReference type="ChEBI" id="CHEBI:60240"/>
    </ligand>
</feature>
<dbReference type="PANTHER" id="PTHR10954:SF23">
    <property type="entry name" value="RIBONUCLEASE"/>
    <property type="match status" value="1"/>
</dbReference>
<evidence type="ECO:0000256" key="10">
    <source>
        <dbReference type="ARBA" id="ARBA00022723"/>
    </source>
</evidence>
<dbReference type="InterPro" id="IPR024567">
    <property type="entry name" value="RNase_HII/HIII_dom"/>
</dbReference>
<dbReference type="GO" id="GO:0006298">
    <property type="term" value="P:mismatch repair"/>
    <property type="evidence" value="ECO:0007669"/>
    <property type="project" value="TreeGrafter"/>
</dbReference>
<dbReference type="EC" id="3.1.26.4" evidence="6 14"/>
<protein>
    <recommendedName>
        <fullName evidence="7 14">Ribonuclease HIII</fullName>
        <shortName evidence="14">RNase HIII</shortName>
        <ecNumber evidence="6 14">3.1.26.4</ecNumber>
    </recommendedName>
</protein>
<dbReference type="GO" id="GO:0005737">
    <property type="term" value="C:cytoplasm"/>
    <property type="evidence" value="ECO:0007669"/>
    <property type="project" value="UniProtKB-SubCell"/>
</dbReference>
<evidence type="ECO:0000256" key="15">
    <source>
        <dbReference type="PROSITE-ProRule" id="PRU01319"/>
    </source>
</evidence>
<dbReference type="STRING" id="709323.GCA_001047135_01109"/>
<dbReference type="EMBL" id="DF968083">
    <property type="protein sequence ID" value="GAP04556.1"/>
    <property type="molecule type" value="Genomic_DNA"/>
</dbReference>
<dbReference type="GO" id="GO:0032299">
    <property type="term" value="C:ribonuclease H2 complex"/>
    <property type="evidence" value="ECO:0007669"/>
    <property type="project" value="TreeGrafter"/>
</dbReference>
<evidence type="ECO:0000313" key="19">
    <source>
        <dbReference type="Proteomes" id="UP001314262"/>
    </source>
</evidence>
<dbReference type="SUPFAM" id="SSF53098">
    <property type="entry name" value="Ribonuclease H-like"/>
    <property type="match status" value="1"/>
</dbReference>
<dbReference type="InterPro" id="IPR024568">
    <property type="entry name" value="RNase_HIII_N"/>
</dbReference>
<feature type="binding site" evidence="14 15">
    <location>
        <position position="106"/>
    </location>
    <ligand>
        <name>a divalent metal cation</name>
        <dbReference type="ChEBI" id="CHEBI:60240"/>
    </ligand>
</feature>
<evidence type="ECO:0000256" key="13">
    <source>
        <dbReference type="ARBA" id="ARBA00022842"/>
    </source>
</evidence>
<keyword evidence="10 14" id="KW-0479">Metal-binding</keyword>
<organism evidence="18">
    <name type="scientific">Fructobacillus tropaeoli</name>
    <dbReference type="NCBI Taxonomy" id="709323"/>
    <lineage>
        <taxon>Bacteria</taxon>
        <taxon>Bacillati</taxon>
        <taxon>Bacillota</taxon>
        <taxon>Bacilli</taxon>
        <taxon>Lactobacillales</taxon>
        <taxon>Lactobacillaceae</taxon>
        <taxon>Fructobacillus</taxon>
    </lineage>
</organism>
<comment type="cofactor">
    <cofactor evidence="14 15">
        <name>Mn(2+)</name>
        <dbReference type="ChEBI" id="CHEBI:29035"/>
    </cofactor>
    <cofactor evidence="14 15">
        <name>Mg(2+)</name>
        <dbReference type="ChEBI" id="CHEBI:18420"/>
    </cofactor>
    <text evidence="14 15">Manganese or magnesium. Binds 1 divalent metal ion per monomer in the absence of substrate. May bind a second metal ion after substrate binding.</text>
</comment>
<comment type="cofactor">
    <cofactor evidence="2">
        <name>Mg(2+)</name>
        <dbReference type="ChEBI" id="CHEBI:18420"/>
    </cofactor>
</comment>
<dbReference type="InterPro" id="IPR036397">
    <property type="entry name" value="RNaseH_sf"/>
</dbReference>
<comment type="subcellular location">
    <subcellularLocation>
        <location evidence="4 14">Cytoplasm</location>
    </subcellularLocation>
</comment>
<dbReference type="Proteomes" id="UP001314262">
    <property type="component" value="Unassembled WGS sequence"/>
</dbReference>
<dbReference type="EMBL" id="CAUZLT010000004">
    <property type="protein sequence ID" value="CAK1245439.1"/>
    <property type="molecule type" value="Genomic_DNA"/>
</dbReference>
<evidence type="ECO:0000256" key="6">
    <source>
        <dbReference type="ARBA" id="ARBA00012180"/>
    </source>
</evidence>
<dbReference type="FunFam" id="3.30.420.10:FF:000047">
    <property type="entry name" value="Ribonuclease HIII"/>
    <property type="match status" value="1"/>
</dbReference>
<comment type="catalytic activity">
    <reaction evidence="1 14 15">
        <text>Endonucleolytic cleavage to 5'-phosphomonoester.</text>
        <dbReference type="EC" id="3.1.26.4"/>
    </reaction>
</comment>
<comment type="function">
    <text evidence="3 14">Endonuclease that specifically degrades the RNA of RNA-DNA hybrids.</text>
</comment>
<feature type="domain" description="RNase H type-2" evidence="16">
    <location>
        <begin position="99"/>
        <end position="316"/>
    </location>
</feature>
<dbReference type="GO" id="GO:0000287">
    <property type="term" value="F:magnesium ion binding"/>
    <property type="evidence" value="ECO:0007669"/>
    <property type="project" value="UniProtKB-UniRule"/>
</dbReference>
<dbReference type="InterPro" id="IPR012295">
    <property type="entry name" value="TBP_dom_sf"/>
</dbReference>
<dbReference type="InterPro" id="IPR001352">
    <property type="entry name" value="RNase_HII/HIII"/>
</dbReference>
<dbReference type="PROSITE" id="PS51975">
    <property type="entry name" value="RNASE_H_2"/>
    <property type="match status" value="1"/>
</dbReference>
<keyword evidence="11 14" id="KW-0255">Endonuclease</keyword>
<evidence type="ECO:0000256" key="14">
    <source>
        <dbReference type="HAMAP-Rule" id="MF_00053"/>
    </source>
</evidence>
<dbReference type="RefSeq" id="WP_059393943.1">
    <property type="nucleotide sequence ID" value="NZ_BOJU01000004.1"/>
</dbReference>
<evidence type="ECO:0000256" key="5">
    <source>
        <dbReference type="ARBA" id="ARBA00008378"/>
    </source>
</evidence>
<dbReference type="HAMAP" id="MF_00053">
    <property type="entry name" value="RNase_HIII"/>
    <property type="match status" value="1"/>
</dbReference>
<dbReference type="GO" id="GO:0003723">
    <property type="term" value="F:RNA binding"/>
    <property type="evidence" value="ECO:0007669"/>
    <property type="project" value="UniProtKB-UniRule"/>
</dbReference>
<dbReference type="GO" id="GO:0004523">
    <property type="term" value="F:RNA-DNA hybrid ribonuclease activity"/>
    <property type="evidence" value="ECO:0007669"/>
    <property type="project" value="UniProtKB-UniRule"/>
</dbReference>
<dbReference type="AlphaFoldDB" id="A0A3F3H255"/>
<evidence type="ECO:0000256" key="11">
    <source>
        <dbReference type="ARBA" id="ARBA00022759"/>
    </source>
</evidence>
<keyword evidence="13 14" id="KW-0460">Magnesium</keyword>
<dbReference type="Gene3D" id="3.30.310.10">
    <property type="entry name" value="TATA-Binding Protein"/>
    <property type="match status" value="1"/>
</dbReference>
<dbReference type="CDD" id="cd14796">
    <property type="entry name" value="RNAse_HIII_N"/>
    <property type="match status" value="1"/>
</dbReference>
<dbReference type="GO" id="GO:0043137">
    <property type="term" value="P:DNA replication, removal of RNA primer"/>
    <property type="evidence" value="ECO:0007669"/>
    <property type="project" value="TreeGrafter"/>
</dbReference>
<accession>A0A3F3H255</accession>
<dbReference type="Proteomes" id="UP000064514">
    <property type="component" value="Unassembled WGS sequence"/>
</dbReference>
<evidence type="ECO:0000256" key="4">
    <source>
        <dbReference type="ARBA" id="ARBA00004496"/>
    </source>
</evidence>
<dbReference type="InterPro" id="IPR004641">
    <property type="entry name" value="RNase_HIII"/>
</dbReference>
<comment type="similarity">
    <text evidence="5 14">Belongs to the RNase HII family. RnhC subfamily.</text>
</comment>
<sequence length="316" mass="34899">MQSVLSLSKATIKKCQDYYAGHMKESAPAGALFQAQTNETTITAYHSGKVLFQGKNANLEANRWADQQLDLSKRGEKRVKVRPQQDQPGQNLPAGFQNWSVIGSDEVGAGAYFGPLTTAAVYVPQDQNAWVKSLGIADSKTLTDEKIKAMAPQIIERLPHHVVNLMPDKYNQLQQSGQNVVAMKALSHNFVLATVLGKISPTKPDGFLIDQFVTPNSYFRYLKKNHQQPIVENQVYFTTKGERYHLAVAAASILARYVELISMAELSQEAGIHLPIGAGKEADRVASRLIKEGKDLNHFAKVHFANTKKAEKLARG</sequence>
<reference evidence="18" key="1">
    <citation type="journal article" date="2015" name="BMC Genomics">
        <title>Comparative genomics of Fructobacillus spp. and Leuconostoc spp. reveals niche-specific evolution of Fructobacillus spp.</title>
        <authorList>
            <person name="Endo A."/>
            <person name="Tanizawa Y."/>
            <person name="Tanaka N."/>
            <person name="Maeno S."/>
            <person name="Kumar H."/>
            <person name="Shiwa Y."/>
            <person name="Okada S."/>
            <person name="Yoshikawa H."/>
            <person name="Dicks L."/>
            <person name="Nakagawa J."/>
            <person name="Arita M."/>
        </authorList>
    </citation>
    <scope>NUCLEOTIDE SEQUENCE [LARGE SCALE GENOMIC DNA]</scope>
    <source>
        <strain evidence="18">F214-1</strain>
    </source>
</reference>
<evidence type="ECO:0000313" key="17">
    <source>
        <dbReference type="EMBL" id="CAK1245439.1"/>
    </source>
</evidence>
<name>A0A3F3H255_9LACO</name>
<dbReference type="NCBIfam" id="TIGR00716">
    <property type="entry name" value="rnhC"/>
    <property type="match status" value="1"/>
</dbReference>
<evidence type="ECO:0000256" key="8">
    <source>
        <dbReference type="ARBA" id="ARBA00022490"/>
    </source>
</evidence>
<dbReference type="CDD" id="cd06590">
    <property type="entry name" value="RNase_HII_bacteria_HIII_like"/>
    <property type="match status" value="1"/>
</dbReference>
<evidence type="ECO:0000256" key="9">
    <source>
        <dbReference type="ARBA" id="ARBA00022722"/>
    </source>
</evidence>
<evidence type="ECO:0000256" key="3">
    <source>
        <dbReference type="ARBA" id="ARBA00004065"/>
    </source>
</evidence>
<evidence type="ECO:0000256" key="7">
    <source>
        <dbReference type="ARBA" id="ARBA00021407"/>
    </source>
</evidence>
<proteinExistence type="inferred from homology"/>
<evidence type="ECO:0000256" key="1">
    <source>
        <dbReference type="ARBA" id="ARBA00000077"/>
    </source>
</evidence>